<proteinExistence type="predicted"/>
<dbReference type="GO" id="GO:0004519">
    <property type="term" value="F:endonuclease activity"/>
    <property type="evidence" value="ECO:0007669"/>
    <property type="project" value="UniProtKB-KW"/>
</dbReference>
<dbReference type="EMBL" id="BK015568">
    <property type="protein sequence ID" value="DAE13744.1"/>
    <property type="molecule type" value="Genomic_DNA"/>
</dbReference>
<organism evidence="1">
    <name type="scientific">Siphoviridae sp. ctQqU1</name>
    <dbReference type="NCBI Taxonomy" id="2825496"/>
    <lineage>
        <taxon>Viruses</taxon>
        <taxon>Duplodnaviria</taxon>
        <taxon>Heunggongvirae</taxon>
        <taxon>Uroviricota</taxon>
        <taxon>Caudoviricetes</taxon>
    </lineage>
</organism>
<protein>
    <submittedName>
        <fullName evidence="1">Putative endonuclease</fullName>
    </submittedName>
</protein>
<keyword evidence="1" id="KW-0540">Nuclease</keyword>
<reference evidence="1" key="1">
    <citation type="journal article" date="2021" name="Proc. Natl. Acad. Sci. U.S.A.">
        <title>A Catalog of Tens of Thousands of Viruses from Human Metagenomes Reveals Hidden Associations with Chronic Diseases.</title>
        <authorList>
            <person name="Tisza M.J."/>
            <person name="Buck C.B."/>
        </authorList>
    </citation>
    <scope>NUCLEOTIDE SEQUENCE</scope>
    <source>
        <strain evidence="1">CtQqU1</strain>
    </source>
</reference>
<keyword evidence="1" id="KW-0255">Endonuclease</keyword>
<sequence length="197" mass="22507">MNQEEKTHWTQDKILLYVKACMSATGLTRMPSRSELSEYYGNDKLINAIRRFPGGYYKIAEILNVEMKESETQFGKYGEDLATKLLEEHGFSVERMSTRYAYDLYVNGSVKVDVKTARPSKANKSFCYSFNLEKRFPTCDVYFLIAKSEEKESIYIVPASINQTQIGLGTGTTVYSKYQDRYDIIADMSKAFASAKS</sequence>
<dbReference type="Gene3D" id="3.40.1350.10">
    <property type="match status" value="1"/>
</dbReference>
<evidence type="ECO:0000313" key="1">
    <source>
        <dbReference type="EMBL" id="DAE13744.1"/>
    </source>
</evidence>
<accession>A0A8S5Q412</accession>
<keyword evidence="1" id="KW-0378">Hydrolase</keyword>
<dbReference type="GO" id="GO:0003676">
    <property type="term" value="F:nucleic acid binding"/>
    <property type="evidence" value="ECO:0007669"/>
    <property type="project" value="InterPro"/>
</dbReference>
<dbReference type="InterPro" id="IPR011856">
    <property type="entry name" value="tRNA_endonuc-like_dom_sf"/>
</dbReference>
<name>A0A8S5Q412_9CAUD</name>